<evidence type="ECO:0000313" key="4">
    <source>
        <dbReference type="Proteomes" id="UP000198251"/>
    </source>
</evidence>
<reference evidence="3 4" key="1">
    <citation type="submission" date="2016-06" db="EMBL/GenBank/DDBJ databases">
        <authorList>
            <person name="Kjaerup R.B."/>
            <person name="Dalgaard T.S."/>
            <person name="Juul-Madsen H.R."/>
        </authorList>
    </citation>
    <scope>NUCLEOTIDE SEQUENCE [LARGE SCALE GENOMIC DNA]</scope>
    <source>
        <strain evidence="3 4">DSM 43913</strain>
    </source>
</reference>
<organism evidence="3 4">
    <name type="scientific">Micromonospora echinofusca</name>
    <dbReference type="NCBI Taxonomy" id="47858"/>
    <lineage>
        <taxon>Bacteria</taxon>
        <taxon>Bacillati</taxon>
        <taxon>Actinomycetota</taxon>
        <taxon>Actinomycetes</taxon>
        <taxon>Micromonosporales</taxon>
        <taxon>Micromonosporaceae</taxon>
        <taxon>Micromonospora</taxon>
    </lineage>
</organism>
<feature type="domain" description="Helix-turn-helix" evidence="2">
    <location>
        <begin position="16"/>
        <end position="65"/>
    </location>
</feature>
<dbReference type="InterPro" id="IPR041657">
    <property type="entry name" value="HTH_17"/>
</dbReference>
<evidence type="ECO:0000259" key="2">
    <source>
        <dbReference type="Pfam" id="PF12728"/>
    </source>
</evidence>
<gene>
    <name evidence="3" type="ORF">GA0070610_5584</name>
</gene>
<dbReference type="InterPro" id="IPR009061">
    <property type="entry name" value="DNA-bd_dom_put_sf"/>
</dbReference>
<dbReference type="Gene3D" id="1.10.10.10">
    <property type="entry name" value="Winged helix-like DNA-binding domain superfamily/Winged helix DNA-binding domain"/>
    <property type="match status" value="1"/>
</dbReference>
<dbReference type="InterPro" id="IPR036388">
    <property type="entry name" value="WH-like_DNA-bd_sf"/>
</dbReference>
<protein>
    <submittedName>
        <fullName evidence="3">Helix-turn-helix domain-containing protein</fullName>
    </submittedName>
</protein>
<feature type="region of interest" description="Disordered" evidence="1">
    <location>
        <begin position="35"/>
        <end position="82"/>
    </location>
</feature>
<proteinExistence type="predicted"/>
<accession>A0A1C5GHA6</accession>
<keyword evidence="4" id="KW-1185">Reference proteome</keyword>
<name>A0A1C5GHA6_MICEH</name>
<dbReference type="Pfam" id="PF12728">
    <property type="entry name" value="HTH_17"/>
    <property type="match status" value="1"/>
</dbReference>
<evidence type="ECO:0000256" key="1">
    <source>
        <dbReference type="SAM" id="MobiDB-lite"/>
    </source>
</evidence>
<dbReference type="Proteomes" id="UP000198251">
    <property type="component" value="Chromosome I"/>
</dbReference>
<dbReference type="AlphaFoldDB" id="A0A1C5GHA6"/>
<dbReference type="EMBL" id="LT607733">
    <property type="protein sequence ID" value="SCG19219.1"/>
    <property type="molecule type" value="Genomic_DNA"/>
</dbReference>
<sequence>MTGDNTDDVGDAEWWTTSDVAAYLGVQVSTVTNYRKRGQMPEPDMTVGRTHMWRPARIRSWQQERPRPGVGGRRAGQSGSAS</sequence>
<evidence type="ECO:0000313" key="3">
    <source>
        <dbReference type="EMBL" id="SCG19219.1"/>
    </source>
</evidence>
<dbReference type="SUPFAM" id="SSF46955">
    <property type="entry name" value="Putative DNA-binding domain"/>
    <property type="match status" value="1"/>
</dbReference>